<gene>
    <name evidence="7" type="primary">hrpA</name>
    <name evidence="7" type="ORF">Q3O59_07015</name>
</gene>
<dbReference type="EMBL" id="JAUZVY010000002">
    <property type="protein sequence ID" value="MDP4528782.1"/>
    <property type="molecule type" value="Genomic_DNA"/>
</dbReference>
<organism evidence="7 8">
    <name type="scientific">Alkalimonas delamerensis</name>
    <dbReference type="NCBI Taxonomy" id="265981"/>
    <lineage>
        <taxon>Bacteria</taxon>
        <taxon>Pseudomonadati</taxon>
        <taxon>Pseudomonadota</taxon>
        <taxon>Gammaproteobacteria</taxon>
        <taxon>Alkalimonas</taxon>
    </lineage>
</organism>
<sequence>MNVQQEANQLRSKLDTLLLKDQFWLRKRLQGLAKITNPAKQRKALAAIENDFRRSANTRASRAAQQLNLNYPAELPVVAKKDVIKAAIAKHQLVVIAGETGSGKTTQLPKICLELGRGVAGMIGHTQPRRLAARSVSNRIAEELGVAPGQEVGFKIRFGDHTSEQTRIKLMTDGVLLAEMQQDRFLNQYDTLIIDEAHERSLNIDFLLGYLKQLLPKRPDLKVIITSATIDPQRFSKHFNDAPVIEVSGRTYPVEVRYRPFDDNEGLDDKERDPLQNLFDAVEELYREPPGDILVFLNGEREIRDTADALEKLKLPHTEILPLYSRLSAGEQNRVFQSHPGRRIVLATNVAETSLTVPGIRYVIDPGTARISRYSYRSKVQQLPIEPISQASANQRKGRCGRVAAGICIRLYSEEDFLNRPEYTDPEILRTNLASVILQMLSLKLGGIEQFPFLQRPDSRFVTDGIKLLEELAAVETKRNGGQLQMTELGRQLARLPIDPRLGRMLLEAPKQQALSEVVVIVAALSIQDPRERPLDKQQKADELHSRFADQDSDFVSYLKLWQYLQQQQQELSSNQFRKLCKTELLNYLRVREWQDLVYQLTQLMQELGFTPNQQTAGYGEIHRSLLSGLLGQIGCKDADADYLGPRQTRFYAFPGSHLFKRKPKWVMASEWVETSKLYARSLAKIEPDWVEPLAEHLVSRSYSEPHWQKKRGAVIAFEQVSLYGVIVVGKRPVQYSKIDPVTSHQIFVREALVHEELGQQEAFLAHNRKLLDEVIALEDKSRRRDILVDEEDLVRFYAERVPVEANNRAAFAKWWRQKRKEDQRFLHFDPEALKKRAADDLGEGQFPDLWSQGNLKLPLRYHFAPGELDDGVSLVIPLALLNQVEDKGFDWLIPGLRHELLVALIKSLPKSYRRHFVPAPNYADALLQSLVPGQGKLLAAMTAQLKRMSGTTVPEDAWDLASLPEHLQMNFQVLDASGKLLAQGRSLALLRQQLQGDVQQTLSEVAEPDIEQAKITEWSFGHLPKEYVQLQAGYEIKAFPALVDEGDSVAIKLLDHAGQAEATSLLGLRRLVLLNIPSPVKYLQESLPNKAKLGLYFNPFGKVLELIDDCIAAAVDAMLAKQPFPATAEDFAAVKEQVRAELNEQVLQIALLVEQILSLGHQIQKRLKGKVELAHVQAQGEVKQHLDSLLFKGFVSAHGAQRLPDLLRYLKAMEKRLEKLPIDPHRDRLMMHDYQRAEQAYQALLAQYKTAAVVPAGVQAIRWMIEELKVSLFAQTLGTAYPVSVKRILNAIEEFK</sequence>
<evidence type="ECO:0000256" key="3">
    <source>
        <dbReference type="ARBA" id="ARBA00022806"/>
    </source>
</evidence>
<keyword evidence="2 7" id="KW-0378">Hydrolase</keyword>
<dbReference type="CDD" id="cd17989">
    <property type="entry name" value="DEXHc_HrpA"/>
    <property type="match status" value="1"/>
</dbReference>
<dbReference type="Pfam" id="PF00270">
    <property type="entry name" value="DEAD"/>
    <property type="match status" value="1"/>
</dbReference>
<dbReference type="NCBIfam" id="NF008348">
    <property type="entry name" value="PRK11131.1"/>
    <property type="match status" value="1"/>
</dbReference>
<dbReference type="Gene3D" id="3.40.50.300">
    <property type="entry name" value="P-loop containing nucleotide triphosphate hydrolases"/>
    <property type="match status" value="2"/>
</dbReference>
<dbReference type="Pfam" id="PF00271">
    <property type="entry name" value="Helicase_C"/>
    <property type="match status" value="1"/>
</dbReference>
<evidence type="ECO:0000256" key="4">
    <source>
        <dbReference type="ARBA" id="ARBA00022840"/>
    </source>
</evidence>
<dbReference type="InterPro" id="IPR014001">
    <property type="entry name" value="Helicase_ATP-bd"/>
</dbReference>
<dbReference type="PANTHER" id="PTHR18934:SF99">
    <property type="entry name" value="ATP-DEPENDENT RNA HELICASE DHX37-RELATED"/>
    <property type="match status" value="1"/>
</dbReference>
<dbReference type="GO" id="GO:0016787">
    <property type="term" value="F:hydrolase activity"/>
    <property type="evidence" value="ECO:0007669"/>
    <property type="project" value="UniProtKB-KW"/>
</dbReference>
<dbReference type="Pfam" id="PF07717">
    <property type="entry name" value="OB_NTP_bind"/>
    <property type="match status" value="1"/>
</dbReference>
<dbReference type="InterPro" id="IPR011545">
    <property type="entry name" value="DEAD/DEAH_box_helicase_dom"/>
</dbReference>
<keyword evidence="3 7" id="KW-0347">Helicase</keyword>
<dbReference type="InterPro" id="IPR024590">
    <property type="entry name" value="HrpA_C"/>
</dbReference>
<dbReference type="SMART" id="SM00847">
    <property type="entry name" value="HA2"/>
    <property type="match status" value="1"/>
</dbReference>
<dbReference type="Proteomes" id="UP001236258">
    <property type="component" value="Unassembled WGS sequence"/>
</dbReference>
<dbReference type="SMART" id="SM00382">
    <property type="entry name" value="AAA"/>
    <property type="match status" value="1"/>
</dbReference>
<evidence type="ECO:0000259" key="6">
    <source>
        <dbReference type="PROSITE" id="PS51194"/>
    </source>
</evidence>
<dbReference type="InterPro" id="IPR011709">
    <property type="entry name" value="DEAD-box_helicase_OB_fold"/>
</dbReference>
<evidence type="ECO:0000256" key="1">
    <source>
        <dbReference type="ARBA" id="ARBA00022741"/>
    </source>
</evidence>
<name>A0ABT9GP85_9GAMM</name>
<dbReference type="CDD" id="cd18791">
    <property type="entry name" value="SF2_C_RHA"/>
    <property type="match status" value="1"/>
</dbReference>
<dbReference type="InterPro" id="IPR001650">
    <property type="entry name" value="Helicase_C-like"/>
</dbReference>
<dbReference type="GO" id="GO:0003724">
    <property type="term" value="F:RNA helicase activity"/>
    <property type="evidence" value="ECO:0007669"/>
    <property type="project" value="UniProtKB-EC"/>
</dbReference>
<keyword evidence="8" id="KW-1185">Reference proteome</keyword>
<feature type="domain" description="Helicase ATP-binding" evidence="5">
    <location>
        <begin position="85"/>
        <end position="248"/>
    </location>
</feature>
<dbReference type="SUPFAM" id="SSF52540">
    <property type="entry name" value="P-loop containing nucleoside triphosphate hydrolases"/>
    <property type="match status" value="1"/>
</dbReference>
<dbReference type="PANTHER" id="PTHR18934">
    <property type="entry name" value="ATP-DEPENDENT RNA HELICASE"/>
    <property type="match status" value="1"/>
</dbReference>
<protein>
    <submittedName>
        <fullName evidence="7">ATP-dependent RNA helicase HrpA</fullName>
        <ecNumber evidence="7">3.6.4.13</ecNumber>
    </submittedName>
</protein>
<comment type="caution">
    <text evidence="7">The sequence shown here is derived from an EMBL/GenBank/DDBJ whole genome shotgun (WGS) entry which is preliminary data.</text>
</comment>
<evidence type="ECO:0000259" key="5">
    <source>
        <dbReference type="PROSITE" id="PS51192"/>
    </source>
</evidence>
<proteinExistence type="predicted"/>
<dbReference type="PROSITE" id="PS51192">
    <property type="entry name" value="HELICASE_ATP_BIND_1"/>
    <property type="match status" value="1"/>
</dbReference>
<accession>A0ABT9GP85</accession>
<keyword evidence="1" id="KW-0547">Nucleotide-binding</keyword>
<dbReference type="SMART" id="SM00490">
    <property type="entry name" value="HELICc"/>
    <property type="match status" value="1"/>
</dbReference>
<feature type="domain" description="Helicase C-terminal" evidence="6">
    <location>
        <begin position="274"/>
        <end position="444"/>
    </location>
</feature>
<evidence type="ECO:0000256" key="2">
    <source>
        <dbReference type="ARBA" id="ARBA00022801"/>
    </source>
</evidence>
<dbReference type="Pfam" id="PF21010">
    <property type="entry name" value="HA2_C"/>
    <property type="match status" value="1"/>
</dbReference>
<dbReference type="InterPro" id="IPR007502">
    <property type="entry name" value="Helicase-assoc_dom"/>
</dbReference>
<keyword evidence="4" id="KW-0067">ATP-binding</keyword>
<dbReference type="EC" id="3.6.4.13" evidence="7"/>
<dbReference type="InterPro" id="IPR027417">
    <property type="entry name" value="P-loop_NTPase"/>
</dbReference>
<evidence type="ECO:0000313" key="7">
    <source>
        <dbReference type="EMBL" id="MDP4528782.1"/>
    </source>
</evidence>
<evidence type="ECO:0000313" key="8">
    <source>
        <dbReference type="Proteomes" id="UP001236258"/>
    </source>
</evidence>
<reference evidence="7 8" key="1">
    <citation type="submission" date="2023-08" db="EMBL/GenBank/DDBJ databases">
        <authorList>
            <person name="Joshi A."/>
            <person name="Thite S."/>
        </authorList>
    </citation>
    <scope>NUCLEOTIDE SEQUENCE [LARGE SCALE GENOMIC DNA]</scope>
    <source>
        <strain evidence="7 8">1E1</strain>
    </source>
</reference>
<dbReference type="InterPro" id="IPR010222">
    <property type="entry name" value="RNA_helicase_HrpA"/>
</dbReference>
<dbReference type="NCBIfam" id="TIGR01967">
    <property type="entry name" value="DEAH_box_HrpA"/>
    <property type="match status" value="1"/>
</dbReference>
<dbReference type="InterPro" id="IPR003593">
    <property type="entry name" value="AAA+_ATPase"/>
</dbReference>
<dbReference type="PROSITE" id="PS51194">
    <property type="entry name" value="HELICASE_CTER"/>
    <property type="match status" value="1"/>
</dbReference>
<dbReference type="Gene3D" id="1.20.120.1080">
    <property type="match status" value="1"/>
</dbReference>
<dbReference type="Pfam" id="PF11898">
    <property type="entry name" value="DUF3418"/>
    <property type="match status" value="1"/>
</dbReference>
<dbReference type="SMART" id="SM00487">
    <property type="entry name" value="DEXDc"/>
    <property type="match status" value="1"/>
</dbReference>